<proteinExistence type="predicted"/>
<evidence type="ECO:0000313" key="2">
    <source>
        <dbReference type="Proteomes" id="UP000634136"/>
    </source>
</evidence>
<dbReference type="EMBL" id="JAAIUW010000009">
    <property type="protein sequence ID" value="KAF7814826.1"/>
    <property type="molecule type" value="Genomic_DNA"/>
</dbReference>
<evidence type="ECO:0000313" key="1">
    <source>
        <dbReference type="EMBL" id="KAF7814826.1"/>
    </source>
</evidence>
<organism evidence="1 2">
    <name type="scientific">Senna tora</name>
    <dbReference type="NCBI Taxonomy" id="362788"/>
    <lineage>
        <taxon>Eukaryota</taxon>
        <taxon>Viridiplantae</taxon>
        <taxon>Streptophyta</taxon>
        <taxon>Embryophyta</taxon>
        <taxon>Tracheophyta</taxon>
        <taxon>Spermatophyta</taxon>
        <taxon>Magnoliopsida</taxon>
        <taxon>eudicotyledons</taxon>
        <taxon>Gunneridae</taxon>
        <taxon>Pentapetalae</taxon>
        <taxon>rosids</taxon>
        <taxon>fabids</taxon>
        <taxon>Fabales</taxon>
        <taxon>Fabaceae</taxon>
        <taxon>Caesalpinioideae</taxon>
        <taxon>Cassia clade</taxon>
        <taxon>Senna</taxon>
    </lineage>
</organism>
<accession>A0A834T422</accession>
<protein>
    <submittedName>
        <fullName evidence="1">Uncharacterized protein</fullName>
    </submittedName>
</protein>
<keyword evidence="2" id="KW-1185">Reference proteome</keyword>
<reference evidence="1" key="1">
    <citation type="submission" date="2020-09" db="EMBL/GenBank/DDBJ databases">
        <title>Genome-Enabled Discovery of Anthraquinone Biosynthesis in Senna tora.</title>
        <authorList>
            <person name="Kang S.-H."/>
            <person name="Pandey R.P."/>
            <person name="Lee C.-M."/>
            <person name="Sim J.-S."/>
            <person name="Jeong J.-T."/>
            <person name="Choi B.-S."/>
            <person name="Jung M."/>
            <person name="Ginzburg D."/>
            <person name="Zhao K."/>
            <person name="Won S.Y."/>
            <person name="Oh T.-J."/>
            <person name="Yu Y."/>
            <person name="Kim N.-H."/>
            <person name="Lee O.R."/>
            <person name="Lee T.-H."/>
            <person name="Bashyal P."/>
            <person name="Kim T.-S."/>
            <person name="Lee W.-H."/>
            <person name="Kawkins C."/>
            <person name="Kim C.-K."/>
            <person name="Kim J.S."/>
            <person name="Ahn B.O."/>
            <person name="Rhee S.Y."/>
            <person name="Sohng J.K."/>
        </authorList>
    </citation>
    <scope>NUCLEOTIDE SEQUENCE</scope>
    <source>
        <tissue evidence="1">Leaf</tissue>
    </source>
</reference>
<dbReference type="Proteomes" id="UP000634136">
    <property type="component" value="Unassembled WGS sequence"/>
</dbReference>
<comment type="caution">
    <text evidence="1">The sequence shown here is derived from an EMBL/GenBank/DDBJ whole genome shotgun (WGS) entry which is preliminary data.</text>
</comment>
<gene>
    <name evidence="1" type="ORF">G2W53_028795</name>
</gene>
<dbReference type="AlphaFoldDB" id="A0A834T422"/>
<sequence>MLCAHPFRLSQGRLLGFPVDDAHVTTAVGNFSSDSFEG</sequence>
<name>A0A834T422_9FABA</name>